<evidence type="ECO:0000256" key="1">
    <source>
        <dbReference type="SAM" id="MobiDB-lite"/>
    </source>
</evidence>
<sequence length="360" mass="42100">MDYLTNIIVEQSSMDEQKGKRGMIPRATHEDDQKSQQDNIPLDLTLEISMCVKALVFFYNTSEFYQLGPRNSHENPNGSYSQHYSYHMENTSYDRFQLSDSFQGLVLLVPNLEPKLETGFNPYHIPMNTSPSEILTKERFSMHRPTGGYGRCFSWIQYYLAHLLGDDHDIIMSFDIQMDTNGTSNRASWTFKVLLRNQPWKNKKRRRRVRSRDYRSQPNHIPLDLTLEILQDFLPNQSSGLLSSHFRVLSTPSSRSSSQLTRDGPHLLLTFEFHKKQLVFSFPQNQNPDGSYHMKNSYYDSYLRSESVQGLILLYGSRIWNPSLRRVFTLPHPKEHIHISLDRRKSFLGYDPLEGKHKVL</sequence>
<accession>A0ABQ8CFV4</accession>
<dbReference type="InterPro" id="IPR013187">
    <property type="entry name" value="F-box-assoc_dom_typ3"/>
</dbReference>
<protein>
    <recommendedName>
        <fullName evidence="2">F-box associated beta-propeller type 3 domain-containing protein</fullName>
    </recommendedName>
</protein>
<name>A0ABQ8CFV4_BRANA</name>
<feature type="region of interest" description="Disordered" evidence="1">
    <location>
        <begin position="14"/>
        <end position="38"/>
    </location>
</feature>
<evidence type="ECO:0000313" key="3">
    <source>
        <dbReference type="EMBL" id="KAH0915971.1"/>
    </source>
</evidence>
<proteinExistence type="predicted"/>
<organism evidence="3 4">
    <name type="scientific">Brassica napus</name>
    <name type="common">Rape</name>
    <dbReference type="NCBI Taxonomy" id="3708"/>
    <lineage>
        <taxon>Eukaryota</taxon>
        <taxon>Viridiplantae</taxon>
        <taxon>Streptophyta</taxon>
        <taxon>Embryophyta</taxon>
        <taxon>Tracheophyta</taxon>
        <taxon>Spermatophyta</taxon>
        <taxon>Magnoliopsida</taxon>
        <taxon>eudicotyledons</taxon>
        <taxon>Gunneridae</taxon>
        <taxon>Pentapetalae</taxon>
        <taxon>rosids</taxon>
        <taxon>malvids</taxon>
        <taxon>Brassicales</taxon>
        <taxon>Brassicaceae</taxon>
        <taxon>Brassiceae</taxon>
        <taxon>Brassica</taxon>
    </lineage>
</organism>
<gene>
    <name evidence="3" type="ORF">HID58_030417</name>
</gene>
<dbReference type="PANTHER" id="PTHR31111">
    <property type="entry name" value="BNAA05G37150D PROTEIN-RELATED"/>
    <property type="match status" value="1"/>
</dbReference>
<evidence type="ECO:0000313" key="4">
    <source>
        <dbReference type="Proteomes" id="UP000824890"/>
    </source>
</evidence>
<dbReference type="EMBL" id="JAGKQM010000008">
    <property type="protein sequence ID" value="KAH0915971.1"/>
    <property type="molecule type" value="Genomic_DNA"/>
</dbReference>
<dbReference type="Proteomes" id="UP000824890">
    <property type="component" value="Unassembled WGS sequence"/>
</dbReference>
<comment type="caution">
    <text evidence="3">The sequence shown here is derived from an EMBL/GenBank/DDBJ whole genome shotgun (WGS) entry which is preliminary data.</text>
</comment>
<evidence type="ECO:0000259" key="2">
    <source>
        <dbReference type="Pfam" id="PF08268"/>
    </source>
</evidence>
<dbReference type="PANTHER" id="PTHR31111:SF135">
    <property type="entry name" value="F-BOX DOMAIN-CONTAINING PROTEIN"/>
    <property type="match status" value="1"/>
</dbReference>
<dbReference type="Pfam" id="PF08268">
    <property type="entry name" value="FBA_3"/>
    <property type="match status" value="1"/>
</dbReference>
<reference evidence="3 4" key="1">
    <citation type="submission" date="2021-05" db="EMBL/GenBank/DDBJ databases">
        <title>Genome Assembly of Synthetic Allotetraploid Brassica napus Reveals Homoeologous Exchanges between Subgenomes.</title>
        <authorList>
            <person name="Davis J.T."/>
        </authorList>
    </citation>
    <scope>NUCLEOTIDE SEQUENCE [LARGE SCALE GENOMIC DNA]</scope>
    <source>
        <strain evidence="4">cv. Da-Ae</strain>
        <tissue evidence="3">Seedling</tissue>
    </source>
</reference>
<feature type="domain" description="F-box associated beta-propeller type 3" evidence="2">
    <location>
        <begin position="266"/>
        <end position="360"/>
    </location>
</feature>
<keyword evidence="4" id="KW-1185">Reference proteome</keyword>